<proteinExistence type="predicted"/>
<dbReference type="EMBL" id="GBXM01084682">
    <property type="protein sequence ID" value="JAH23895.1"/>
    <property type="molecule type" value="Transcribed_RNA"/>
</dbReference>
<sequence>MHGEYLISSSIQWCISFSREIHVLQKGSSGL</sequence>
<name>A0A0E9R610_ANGAN</name>
<evidence type="ECO:0000313" key="1">
    <source>
        <dbReference type="EMBL" id="JAH23895.1"/>
    </source>
</evidence>
<dbReference type="AlphaFoldDB" id="A0A0E9R610"/>
<reference evidence="1" key="1">
    <citation type="submission" date="2014-11" db="EMBL/GenBank/DDBJ databases">
        <authorList>
            <person name="Amaro Gonzalez C."/>
        </authorList>
    </citation>
    <scope>NUCLEOTIDE SEQUENCE</scope>
</reference>
<accession>A0A0E9R610</accession>
<protein>
    <submittedName>
        <fullName evidence="1">Uncharacterized protein</fullName>
    </submittedName>
</protein>
<reference evidence="1" key="2">
    <citation type="journal article" date="2015" name="Fish Shellfish Immunol.">
        <title>Early steps in the European eel (Anguilla anguilla)-Vibrio vulnificus interaction in the gills: Role of the RtxA13 toxin.</title>
        <authorList>
            <person name="Callol A."/>
            <person name="Pajuelo D."/>
            <person name="Ebbesson L."/>
            <person name="Teles M."/>
            <person name="MacKenzie S."/>
            <person name="Amaro C."/>
        </authorList>
    </citation>
    <scope>NUCLEOTIDE SEQUENCE</scope>
</reference>
<organism evidence="1">
    <name type="scientific">Anguilla anguilla</name>
    <name type="common">European freshwater eel</name>
    <name type="synonym">Muraena anguilla</name>
    <dbReference type="NCBI Taxonomy" id="7936"/>
    <lineage>
        <taxon>Eukaryota</taxon>
        <taxon>Metazoa</taxon>
        <taxon>Chordata</taxon>
        <taxon>Craniata</taxon>
        <taxon>Vertebrata</taxon>
        <taxon>Euteleostomi</taxon>
        <taxon>Actinopterygii</taxon>
        <taxon>Neopterygii</taxon>
        <taxon>Teleostei</taxon>
        <taxon>Anguilliformes</taxon>
        <taxon>Anguillidae</taxon>
        <taxon>Anguilla</taxon>
    </lineage>
</organism>